<feature type="region of interest" description="Disordered" evidence="1">
    <location>
        <begin position="75"/>
        <end position="175"/>
    </location>
</feature>
<protein>
    <submittedName>
        <fullName evidence="3">Uncharacterized protein</fullName>
    </submittedName>
</protein>
<feature type="region of interest" description="Disordered" evidence="1">
    <location>
        <begin position="50"/>
        <end position="69"/>
    </location>
</feature>
<feature type="region of interest" description="Disordered" evidence="1">
    <location>
        <begin position="274"/>
        <end position="487"/>
    </location>
</feature>
<feature type="compositionally biased region" description="Basic and acidic residues" evidence="1">
    <location>
        <begin position="77"/>
        <end position="106"/>
    </location>
</feature>
<feature type="compositionally biased region" description="Basic residues" evidence="1">
    <location>
        <begin position="234"/>
        <end position="250"/>
    </location>
</feature>
<keyword evidence="2" id="KW-0732">Signal</keyword>
<feature type="compositionally biased region" description="Basic and acidic residues" evidence="1">
    <location>
        <begin position="157"/>
        <end position="175"/>
    </location>
</feature>
<organism evidence="3 4">
    <name type="scientific">Oedothorax gibbosus</name>
    <dbReference type="NCBI Taxonomy" id="931172"/>
    <lineage>
        <taxon>Eukaryota</taxon>
        <taxon>Metazoa</taxon>
        <taxon>Ecdysozoa</taxon>
        <taxon>Arthropoda</taxon>
        <taxon>Chelicerata</taxon>
        <taxon>Arachnida</taxon>
        <taxon>Araneae</taxon>
        <taxon>Araneomorphae</taxon>
        <taxon>Entelegynae</taxon>
        <taxon>Araneoidea</taxon>
        <taxon>Linyphiidae</taxon>
        <taxon>Erigoninae</taxon>
        <taxon>Oedothorax</taxon>
    </lineage>
</organism>
<dbReference type="Proteomes" id="UP000827092">
    <property type="component" value="Unassembled WGS sequence"/>
</dbReference>
<feature type="compositionally biased region" description="Acidic residues" evidence="1">
    <location>
        <begin position="420"/>
        <end position="432"/>
    </location>
</feature>
<feature type="region of interest" description="Disordered" evidence="1">
    <location>
        <begin position="192"/>
        <end position="251"/>
    </location>
</feature>
<feature type="region of interest" description="Disordered" evidence="1">
    <location>
        <begin position="601"/>
        <end position="625"/>
    </location>
</feature>
<feature type="compositionally biased region" description="Polar residues" evidence="1">
    <location>
        <begin position="601"/>
        <end position="611"/>
    </location>
</feature>
<feature type="compositionally biased region" description="Basic residues" evidence="1">
    <location>
        <begin position="334"/>
        <end position="344"/>
    </location>
</feature>
<feature type="compositionally biased region" description="Basic and acidic residues" evidence="1">
    <location>
        <begin position="126"/>
        <end position="149"/>
    </location>
</feature>
<evidence type="ECO:0000313" key="3">
    <source>
        <dbReference type="EMBL" id="KAG8181494.1"/>
    </source>
</evidence>
<accession>A0AAV6UCM9</accession>
<reference evidence="3 4" key="1">
    <citation type="journal article" date="2022" name="Nat. Ecol. Evol.">
        <title>A masculinizing supergene underlies an exaggerated male reproductive morph in a spider.</title>
        <authorList>
            <person name="Hendrickx F."/>
            <person name="De Corte Z."/>
            <person name="Sonet G."/>
            <person name="Van Belleghem S.M."/>
            <person name="Kostlbacher S."/>
            <person name="Vangestel C."/>
        </authorList>
    </citation>
    <scope>NUCLEOTIDE SEQUENCE [LARGE SCALE GENOMIC DNA]</scope>
    <source>
        <strain evidence="3">W744_W776</strain>
    </source>
</reference>
<gene>
    <name evidence="3" type="ORF">JTE90_016580</name>
</gene>
<feature type="chain" id="PRO_5043529411" evidence="2">
    <location>
        <begin position="19"/>
        <end position="686"/>
    </location>
</feature>
<feature type="compositionally biased region" description="Basic and acidic residues" evidence="1">
    <location>
        <begin position="192"/>
        <end position="233"/>
    </location>
</feature>
<dbReference type="EMBL" id="JAFNEN010000513">
    <property type="protein sequence ID" value="KAG8181494.1"/>
    <property type="molecule type" value="Genomic_DNA"/>
</dbReference>
<name>A0AAV6UCM9_9ARAC</name>
<comment type="caution">
    <text evidence="3">The sequence shown here is derived from an EMBL/GenBank/DDBJ whole genome shotgun (WGS) entry which is preliminary data.</text>
</comment>
<sequence>MSHIIIILLVFSASLVSTKNTKTTPTKDIEEPEGIVSLEDDLVSLEDDHVSLEDDSDESTRLQLSESKKNLFKVRHRAEDDASHKRGKNSTKDDDKDLVWSKKEVAEDPSLPKPSESKQKNRYKGHYVEGRYIIDEDHGSHHGGGKDGEFVLEEGNEEHHEDEHDKGYHNENKKLDDETLKEYNIKGTDQEFREGGASFDKHHKDLAQEKKENEQVDEHDEGEKFGAEALKEHKLGKHREKSVGHKKHGFKNVYHKEEYGDHKTFHDEFLDNDHQHEYDDQHENRKLEGGRFSKGYWKEGENKERDNGDQNYAWGKGGHDSTHEGHYEEGGHITGHRQGHKKREGHHEASGQRHKHAKHKVKKGKAPAHSIDHHEDYHEPHYYARNTPKSSKDIHSKPLIPDVEPPRVQKIWKSKSYSYPDDDLPESGEGYDPESYTSPEEDDVFPKEYRTSARLPEPVDSTSDTAPVKEKKRIRVPKPHQEPENHSFYYRSPQNEQLNDIPVTQDKPFVRAAQMPEPVPQNPIRVHHVPKQPHHIQYHSVNQQQNPPHHHQFGSFPTKLSPSTQHHPTHHHQTGSFPTKLSPSPHDHRTQHMVVHQPIVNQEPRNNPSQNHHQKPYPWWKQPSRQIDSAQASTYHGIGHVQPHHQNSWVPQNKLRFSEPYQHGASGHHYGYTSVPDYRHSSPQQY</sequence>
<feature type="compositionally biased region" description="Basic and acidic residues" evidence="1">
    <location>
        <begin position="274"/>
        <end position="308"/>
    </location>
</feature>
<feature type="compositionally biased region" description="Basic and acidic residues" evidence="1">
    <location>
        <begin position="370"/>
        <end position="382"/>
    </location>
</feature>
<feature type="region of interest" description="Disordered" evidence="1">
    <location>
        <begin position="542"/>
        <end position="589"/>
    </location>
</feature>
<feature type="compositionally biased region" description="Basic residues" evidence="1">
    <location>
        <begin position="352"/>
        <end position="366"/>
    </location>
</feature>
<feature type="signal peptide" evidence="2">
    <location>
        <begin position="1"/>
        <end position="18"/>
    </location>
</feature>
<keyword evidence="4" id="KW-1185">Reference proteome</keyword>
<evidence type="ECO:0000256" key="1">
    <source>
        <dbReference type="SAM" id="MobiDB-lite"/>
    </source>
</evidence>
<evidence type="ECO:0000256" key="2">
    <source>
        <dbReference type="SAM" id="SignalP"/>
    </source>
</evidence>
<proteinExistence type="predicted"/>
<evidence type="ECO:0000313" key="4">
    <source>
        <dbReference type="Proteomes" id="UP000827092"/>
    </source>
</evidence>
<feature type="compositionally biased region" description="Basic and acidic residues" evidence="1">
    <location>
        <begin position="317"/>
        <end position="331"/>
    </location>
</feature>
<dbReference type="AlphaFoldDB" id="A0AAV6UCM9"/>